<evidence type="ECO:0000313" key="2">
    <source>
        <dbReference type="Proteomes" id="UP000593564"/>
    </source>
</evidence>
<dbReference type="EMBL" id="JACBKZ010000002">
    <property type="protein sequence ID" value="KAF5958037.1"/>
    <property type="molecule type" value="Genomic_DNA"/>
</dbReference>
<name>A0A7J7I062_CAMSI</name>
<gene>
    <name evidence="1" type="ORF">HYC85_005262</name>
</gene>
<dbReference type="AlphaFoldDB" id="A0A7J7I062"/>
<protein>
    <submittedName>
        <fullName evidence="1">Uncharacterized protein</fullName>
    </submittedName>
</protein>
<evidence type="ECO:0000313" key="1">
    <source>
        <dbReference type="EMBL" id="KAF5958037.1"/>
    </source>
</evidence>
<keyword evidence="2" id="KW-1185">Reference proteome</keyword>
<reference evidence="2" key="1">
    <citation type="journal article" date="2020" name="Nat. Commun.">
        <title>Genome assembly of wild tea tree DASZ reveals pedigree and selection history of tea varieties.</title>
        <authorList>
            <person name="Zhang W."/>
            <person name="Zhang Y."/>
            <person name="Qiu H."/>
            <person name="Guo Y."/>
            <person name="Wan H."/>
            <person name="Zhang X."/>
            <person name="Scossa F."/>
            <person name="Alseekh S."/>
            <person name="Zhang Q."/>
            <person name="Wang P."/>
            <person name="Xu L."/>
            <person name="Schmidt M.H."/>
            <person name="Jia X."/>
            <person name="Li D."/>
            <person name="Zhu A."/>
            <person name="Guo F."/>
            <person name="Chen W."/>
            <person name="Ni D."/>
            <person name="Usadel B."/>
            <person name="Fernie A.R."/>
            <person name="Wen W."/>
        </authorList>
    </citation>
    <scope>NUCLEOTIDE SEQUENCE [LARGE SCALE GENOMIC DNA]</scope>
    <source>
        <strain evidence="2">cv. G240</strain>
    </source>
</reference>
<organism evidence="1 2">
    <name type="scientific">Camellia sinensis</name>
    <name type="common">Tea plant</name>
    <name type="synonym">Thea sinensis</name>
    <dbReference type="NCBI Taxonomy" id="4442"/>
    <lineage>
        <taxon>Eukaryota</taxon>
        <taxon>Viridiplantae</taxon>
        <taxon>Streptophyta</taxon>
        <taxon>Embryophyta</taxon>
        <taxon>Tracheophyta</taxon>
        <taxon>Spermatophyta</taxon>
        <taxon>Magnoliopsida</taxon>
        <taxon>eudicotyledons</taxon>
        <taxon>Gunneridae</taxon>
        <taxon>Pentapetalae</taxon>
        <taxon>asterids</taxon>
        <taxon>Ericales</taxon>
        <taxon>Theaceae</taxon>
        <taxon>Camellia</taxon>
    </lineage>
</organism>
<comment type="caution">
    <text evidence="1">The sequence shown here is derived from an EMBL/GenBank/DDBJ whole genome shotgun (WGS) entry which is preliminary data.</text>
</comment>
<accession>A0A7J7I062</accession>
<sequence>MRHVCGYQTIINKYFQGVQYPKSYTPTLPPPDRGKKGIHALASYGLDSKAY</sequence>
<reference evidence="1 2" key="2">
    <citation type="submission" date="2020-07" db="EMBL/GenBank/DDBJ databases">
        <title>Genome assembly of wild tea tree DASZ reveals pedigree and selection history of tea varieties.</title>
        <authorList>
            <person name="Zhang W."/>
        </authorList>
    </citation>
    <scope>NUCLEOTIDE SEQUENCE [LARGE SCALE GENOMIC DNA]</scope>
    <source>
        <strain evidence="2">cv. G240</strain>
        <tissue evidence="1">Leaf</tissue>
    </source>
</reference>
<dbReference type="Proteomes" id="UP000593564">
    <property type="component" value="Unassembled WGS sequence"/>
</dbReference>
<proteinExistence type="predicted"/>